<organism evidence="3 4">
    <name type="scientific">Rhodotorula toruloides</name>
    <name type="common">Yeast</name>
    <name type="synonym">Rhodosporidium toruloides</name>
    <dbReference type="NCBI Taxonomy" id="5286"/>
    <lineage>
        <taxon>Eukaryota</taxon>
        <taxon>Fungi</taxon>
        <taxon>Dikarya</taxon>
        <taxon>Basidiomycota</taxon>
        <taxon>Pucciniomycotina</taxon>
        <taxon>Microbotryomycetes</taxon>
        <taxon>Sporidiobolales</taxon>
        <taxon>Sporidiobolaceae</taxon>
        <taxon>Rhodotorula</taxon>
    </lineage>
</organism>
<feature type="region of interest" description="Disordered" evidence="1">
    <location>
        <begin position="163"/>
        <end position="359"/>
    </location>
</feature>
<name>A0A2T0A218_RHOTO</name>
<evidence type="ECO:0000313" key="4">
    <source>
        <dbReference type="Proteomes" id="UP000239560"/>
    </source>
</evidence>
<dbReference type="InterPro" id="IPR039875">
    <property type="entry name" value="LENG1-like"/>
</dbReference>
<feature type="compositionally biased region" description="Low complexity" evidence="1">
    <location>
        <begin position="288"/>
        <end position="308"/>
    </location>
</feature>
<feature type="compositionally biased region" description="Basic and acidic residues" evidence="1">
    <location>
        <begin position="45"/>
        <end position="57"/>
    </location>
</feature>
<sequence>MPIKLLQHKSWHVYSAENIARVKRDEARAAAQEEEDEQRTMLADSEARLDRLRKEADVASGKKRKRDRDDEGEKELERQLKGKGRADKEEGQVRATIVRPEGGNDEKNEVPMTTNGHLNFWADLEAGGHPGSSKLESRLKKVLEAEPDDSLTKVFLAKKGEGEPKGWYATEDGKTEKERKQGVEETLERTYRDNESKRMSDPLALMNTYLKRREDVLSGKPAPTPRQPSTRDRYIEPTARTGSTRSWDDTPRSSVSSSTHRSSRSEKSAFEPEMRQASDRVSSERARAAALLASRRKAALSSSLSSASTTPARIEAGGFGMYNREETKEAKERRRGGWGERKDRRDEREKDGWRRWEKR</sequence>
<evidence type="ECO:0000259" key="2">
    <source>
        <dbReference type="SMART" id="SM01083"/>
    </source>
</evidence>
<dbReference type="AlphaFoldDB" id="A0A2T0A218"/>
<dbReference type="OrthoDB" id="2159131at2759"/>
<feature type="compositionally biased region" description="Basic and acidic residues" evidence="1">
    <location>
        <begin position="171"/>
        <end position="200"/>
    </location>
</feature>
<dbReference type="PANTHER" id="PTHR22093">
    <property type="entry name" value="LEUKOCYTE RECEPTOR CLUSTER LRC MEMBER 1"/>
    <property type="match status" value="1"/>
</dbReference>
<dbReference type="EMBL" id="LCTV02000010">
    <property type="protein sequence ID" value="PRQ72058.1"/>
    <property type="molecule type" value="Genomic_DNA"/>
</dbReference>
<dbReference type="SMART" id="SM01083">
    <property type="entry name" value="Cir_N"/>
    <property type="match status" value="1"/>
</dbReference>
<comment type="caution">
    <text evidence="3">The sequence shown here is derived from an EMBL/GenBank/DDBJ whole genome shotgun (WGS) entry which is preliminary data.</text>
</comment>
<evidence type="ECO:0000256" key="1">
    <source>
        <dbReference type="SAM" id="MobiDB-lite"/>
    </source>
</evidence>
<evidence type="ECO:0000313" key="3">
    <source>
        <dbReference type="EMBL" id="PRQ72058.1"/>
    </source>
</evidence>
<dbReference type="PANTHER" id="PTHR22093:SF0">
    <property type="entry name" value="LEUKOCYTE RECEPTOR CLUSTER MEMBER 1"/>
    <property type="match status" value="1"/>
</dbReference>
<gene>
    <name evidence="3" type="ORF">AAT19DRAFT_9397</name>
</gene>
<feature type="region of interest" description="Disordered" evidence="1">
    <location>
        <begin position="27"/>
        <end position="114"/>
    </location>
</feature>
<feature type="compositionally biased region" description="Basic and acidic residues" evidence="1">
    <location>
        <begin position="263"/>
        <end position="287"/>
    </location>
</feature>
<feature type="compositionally biased region" description="Basic and acidic residues" evidence="1">
    <location>
        <begin position="67"/>
        <end position="92"/>
    </location>
</feature>
<accession>A0A2T0A218</accession>
<feature type="compositionally biased region" description="Basic and acidic residues" evidence="1">
    <location>
        <begin position="323"/>
        <end position="359"/>
    </location>
</feature>
<feature type="domain" description="CBF1-interacting co-repressor CIR N-terminal" evidence="2">
    <location>
        <begin position="10"/>
        <end position="46"/>
    </location>
</feature>
<dbReference type="Proteomes" id="UP000239560">
    <property type="component" value="Unassembled WGS sequence"/>
</dbReference>
<dbReference type="InterPro" id="IPR019339">
    <property type="entry name" value="CIR_N_dom"/>
</dbReference>
<reference evidence="3 4" key="1">
    <citation type="journal article" date="2018" name="Elife">
        <title>Functional genomics of lipid metabolism in the oleaginous yeast Rhodosporidium toruloides.</title>
        <authorList>
            <person name="Coradetti S.T."/>
            <person name="Pinel D."/>
            <person name="Geiselman G."/>
            <person name="Ito M."/>
            <person name="Mondo S."/>
            <person name="Reilly M.C."/>
            <person name="Cheng Y.F."/>
            <person name="Bauer S."/>
            <person name="Grigoriev I."/>
            <person name="Gladden J.M."/>
            <person name="Simmons B.A."/>
            <person name="Brem R."/>
            <person name="Arkin A.P."/>
            <person name="Skerker J.M."/>
        </authorList>
    </citation>
    <scope>NUCLEOTIDE SEQUENCE [LARGE SCALE GENOMIC DNA]</scope>
    <source>
        <strain evidence="3 4">NBRC 0880</strain>
    </source>
</reference>
<proteinExistence type="predicted"/>
<protein>
    <recommendedName>
        <fullName evidence="2">CBF1-interacting co-repressor CIR N-terminal domain-containing protein</fullName>
    </recommendedName>
</protein>